<proteinExistence type="predicted"/>
<feature type="transmembrane region" description="Helical" evidence="1">
    <location>
        <begin position="6"/>
        <end position="24"/>
    </location>
</feature>
<dbReference type="EMBL" id="PYNS01000019">
    <property type="protein sequence ID" value="PSV09386.1"/>
    <property type="molecule type" value="Genomic_DNA"/>
</dbReference>
<feature type="transmembrane region" description="Helical" evidence="1">
    <location>
        <begin position="60"/>
        <end position="77"/>
    </location>
</feature>
<evidence type="ECO:0000256" key="1">
    <source>
        <dbReference type="SAM" id="Phobius"/>
    </source>
</evidence>
<gene>
    <name evidence="2" type="ORF">C0W93_15425</name>
</gene>
<evidence type="ECO:0008006" key="4">
    <source>
        <dbReference type="Google" id="ProtNLM"/>
    </source>
</evidence>
<organism evidence="2 3">
    <name type="scientific">Photobacterium leiognathi subsp. mandapamensis</name>
    <name type="common">Photobacterium mandapamensis</name>
    <dbReference type="NCBI Taxonomy" id="48408"/>
    <lineage>
        <taxon>Bacteria</taxon>
        <taxon>Pseudomonadati</taxon>
        <taxon>Pseudomonadota</taxon>
        <taxon>Gammaproteobacteria</taxon>
        <taxon>Vibrionales</taxon>
        <taxon>Vibrionaceae</taxon>
        <taxon>Photobacterium</taxon>
    </lineage>
</organism>
<protein>
    <recommendedName>
        <fullName evidence="4">Zinc ribbon domain-containing protein</fullName>
    </recommendedName>
</protein>
<evidence type="ECO:0000313" key="2">
    <source>
        <dbReference type="EMBL" id="PSV09386.1"/>
    </source>
</evidence>
<dbReference type="GeneID" id="99742661"/>
<dbReference type="AlphaFoldDB" id="A0A2T3KSL8"/>
<sequence>MQENLLIGFIVIWVALVLGSVMLFQRGKDVARKRKLWPIYTVFSNVVIGAFIVYMQPPTMWMIAILVLLVPLTLLTIRSTKFCDSCGQASRSPFFMKPPQVCSHCNKPLS</sequence>
<dbReference type="OrthoDB" id="5825404at2"/>
<dbReference type="Proteomes" id="UP000240530">
    <property type="component" value="Unassembled WGS sequence"/>
</dbReference>
<keyword evidence="1" id="KW-1133">Transmembrane helix</keyword>
<reference evidence="2 3" key="1">
    <citation type="submission" date="2018-03" db="EMBL/GenBank/DDBJ databases">
        <title>Whole genome sequencing of Histamine producing bacteria.</title>
        <authorList>
            <person name="Butler K."/>
        </authorList>
    </citation>
    <scope>NUCLEOTIDE SEQUENCE [LARGE SCALE GENOMIC DNA]</scope>
    <source>
        <strain evidence="2 3">Res.4.1</strain>
    </source>
</reference>
<dbReference type="RefSeq" id="WP_060989615.1">
    <property type="nucleotide sequence ID" value="NZ_CP131585.1"/>
</dbReference>
<comment type="caution">
    <text evidence="2">The sequence shown here is derived from an EMBL/GenBank/DDBJ whole genome shotgun (WGS) entry which is preliminary data.</text>
</comment>
<name>A0A2T3KSL8_PHOLD</name>
<feature type="transmembrane region" description="Helical" evidence="1">
    <location>
        <begin position="36"/>
        <end position="54"/>
    </location>
</feature>
<keyword evidence="1" id="KW-0472">Membrane</keyword>
<accession>A0A2T3KSL8</accession>
<keyword evidence="1" id="KW-0812">Transmembrane</keyword>
<evidence type="ECO:0000313" key="3">
    <source>
        <dbReference type="Proteomes" id="UP000240530"/>
    </source>
</evidence>